<protein>
    <submittedName>
        <fullName evidence="4">Acyltransferase</fullName>
    </submittedName>
    <submittedName>
        <fullName evidence="3">Peptidoglycan/LPS O-acetylase OafA/YrhL</fullName>
    </submittedName>
</protein>
<evidence type="ECO:0000256" key="1">
    <source>
        <dbReference type="SAM" id="Phobius"/>
    </source>
</evidence>
<feature type="domain" description="Acyltransferase 3" evidence="2">
    <location>
        <begin position="20"/>
        <end position="347"/>
    </location>
</feature>
<keyword evidence="4" id="KW-0808">Transferase</keyword>
<dbReference type="EMBL" id="QKNV01000015">
    <property type="protein sequence ID" value="PZA22950.1"/>
    <property type="molecule type" value="Genomic_DNA"/>
</dbReference>
<dbReference type="PANTHER" id="PTHR23028:SF53">
    <property type="entry name" value="ACYL_TRANSF_3 DOMAIN-CONTAINING PROTEIN"/>
    <property type="match status" value="1"/>
</dbReference>
<dbReference type="InterPro" id="IPR002656">
    <property type="entry name" value="Acyl_transf_3_dom"/>
</dbReference>
<feature type="transmembrane region" description="Helical" evidence="1">
    <location>
        <begin position="305"/>
        <end position="325"/>
    </location>
</feature>
<organism evidence="4 5">
    <name type="scientific">Modestobacter versicolor</name>
    <dbReference type="NCBI Taxonomy" id="429133"/>
    <lineage>
        <taxon>Bacteria</taxon>
        <taxon>Bacillati</taxon>
        <taxon>Actinomycetota</taxon>
        <taxon>Actinomycetes</taxon>
        <taxon>Geodermatophilales</taxon>
        <taxon>Geodermatophilaceae</taxon>
        <taxon>Modestobacter</taxon>
    </lineage>
</organism>
<name>A0A323VFV8_9ACTN</name>
<feature type="transmembrane region" description="Helical" evidence="1">
    <location>
        <begin position="171"/>
        <end position="190"/>
    </location>
</feature>
<reference evidence="3 6" key="2">
    <citation type="submission" date="2020-08" db="EMBL/GenBank/DDBJ databases">
        <title>Sequencing the genomes of 1000 actinobacteria strains.</title>
        <authorList>
            <person name="Klenk H.-P."/>
        </authorList>
    </citation>
    <scope>NUCLEOTIDE SEQUENCE [LARGE SCALE GENOMIC DNA]</scope>
    <source>
        <strain evidence="3 6">DSM 16678</strain>
    </source>
</reference>
<dbReference type="EMBL" id="JACIBU010000001">
    <property type="protein sequence ID" value="MBB3677005.1"/>
    <property type="molecule type" value="Genomic_DNA"/>
</dbReference>
<dbReference type="RefSeq" id="WP_110550739.1">
    <property type="nucleotide sequence ID" value="NZ_JACIBU010000001.1"/>
</dbReference>
<feature type="transmembrane region" description="Helical" evidence="1">
    <location>
        <begin position="44"/>
        <end position="65"/>
    </location>
</feature>
<reference evidence="4 5" key="1">
    <citation type="submission" date="2018-06" db="EMBL/GenBank/DDBJ databases">
        <title>Draft genome sequence of Modestobacter versicolor CP153-2.</title>
        <authorList>
            <person name="Gundlapally S.R."/>
        </authorList>
    </citation>
    <scope>NUCLEOTIDE SEQUENCE [LARGE SCALE GENOMIC DNA]</scope>
    <source>
        <strain evidence="4 5">CP153-2</strain>
    </source>
</reference>
<evidence type="ECO:0000259" key="2">
    <source>
        <dbReference type="Pfam" id="PF01757"/>
    </source>
</evidence>
<dbReference type="PANTHER" id="PTHR23028">
    <property type="entry name" value="ACETYLTRANSFERASE"/>
    <property type="match status" value="1"/>
</dbReference>
<proteinExistence type="predicted"/>
<keyword evidence="1" id="KW-1133">Transmembrane helix</keyword>
<keyword evidence="1" id="KW-0472">Membrane</keyword>
<dbReference type="OrthoDB" id="3404679at2"/>
<comment type="caution">
    <text evidence="4">The sequence shown here is derived from an EMBL/GenBank/DDBJ whole genome shotgun (WGS) entry which is preliminary data.</text>
</comment>
<dbReference type="Pfam" id="PF01757">
    <property type="entry name" value="Acyl_transf_3"/>
    <property type="match status" value="1"/>
</dbReference>
<feature type="transmembrane region" description="Helical" evidence="1">
    <location>
        <begin position="236"/>
        <end position="255"/>
    </location>
</feature>
<dbReference type="GO" id="GO:0009103">
    <property type="term" value="P:lipopolysaccharide biosynthetic process"/>
    <property type="evidence" value="ECO:0007669"/>
    <property type="project" value="TreeGrafter"/>
</dbReference>
<evidence type="ECO:0000313" key="6">
    <source>
        <dbReference type="Proteomes" id="UP000580718"/>
    </source>
</evidence>
<feature type="transmembrane region" description="Helical" evidence="1">
    <location>
        <begin position="331"/>
        <end position="351"/>
    </location>
</feature>
<feature type="transmembrane region" description="Helical" evidence="1">
    <location>
        <begin position="85"/>
        <end position="104"/>
    </location>
</feature>
<dbReference type="AlphaFoldDB" id="A0A323VFV8"/>
<gene>
    <name evidence="4" type="ORF">DMO24_02350</name>
    <name evidence="3" type="ORF">FHX36_002740</name>
</gene>
<dbReference type="GO" id="GO:0016747">
    <property type="term" value="F:acyltransferase activity, transferring groups other than amino-acyl groups"/>
    <property type="evidence" value="ECO:0007669"/>
    <property type="project" value="InterPro"/>
</dbReference>
<dbReference type="Proteomes" id="UP000247602">
    <property type="component" value="Unassembled WGS sequence"/>
</dbReference>
<dbReference type="GO" id="GO:0016020">
    <property type="term" value="C:membrane"/>
    <property type="evidence" value="ECO:0007669"/>
    <property type="project" value="TreeGrafter"/>
</dbReference>
<feature type="transmembrane region" description="Helical" evidence="1">
    <location>
        <begin position="261"/>
        <end position="284"/>
    </location>
</feature>
<sequence length="417" mass="45748">MSTPGRGVAAPAAGHERSPAIDGLRTVAVALVVVFHMFPQRLVGGAVGVDVFFVISGLVITTTLLQERAATGRIRLRAFYARRWWRLMPALALVGGTVLVLSLLTPRGLFVGQGPGALAAVSYTMNLARSYDWAAPGSLDVMGHAWSLGMEEQFYLLWPLLLIALSLRPRIAWPLFAAILLLPTVLRVRQWAPSEAFQIYNTPWTRYDELLIGAALALLLNRVPAAAVLRFARPLLWPAVAALALIAVGLPMGRADHWTSRWYYTGGFLAISLLSAVVLACLTLDRTSVAARLLAWRPVSTFGRRYSYGMYLWHYVVLYLATALFPGDRLVWLSVQVVALSVLVPLTHAWVERPALQLAARLSSSSTAAAGIERPRHAEARRPTVREPATVVIRRAERPLPQVPVPVVQRVPTEARS</sequence>
<keyword evidence="1" id="KW-0812">Transmembrane</keyword>
<evidence type="ECO:0000313" key="4">
    <source>
        <dbReference type="EMBL" id="PZA22950.1"/>
    </source>
</evidence>
<evidence type="ECO:0000313" key="3">
    <source>
        <dbReference type="EMBL" id="MBB3677005.1"/>
    </source>
</evidence>
<keyword evidence="4" id="KW-0012">Acyltransferase</keyword>
<dbReference type="Proteomes" id="UP000580718">
    <property type="component" value="Unassembled WGS sequence"/>
</dbReference>
<evidence type="ECO:0000313" key="5">
    <source>
        <dbReference type="Proteomes" id="UP000247602"/>
    </source>
</evidence>
<accession>A0A323VFV8</accession>
<keyword evidence="5" id="KW-1185">Reference proteome</keyword>
<dbReference type="InterPro" id="IPR050879">
    <property type="entry name" value="Acyltransferase_3"/>
</dbReference>